<evidence type="ECO:0000256" key="1">
    <source>
        <dbReference type="SAM" id="MobiDB-lite"/>
    </source>
</evidence>
<feature type="compositionally biased region" description="Basic residues" evidence="1">
    <location>
        <begin position="1"/>
        <end position="13"/>
    </location>
</feature>
<protein>
    <submittedName>
        <fullName evidence="2">Uncharacterized protein</fullName>
    </submittedName>
</protein>
<gene>
    <name evidence="2" type="ORF">PIB30_049890</name>
</gene>
<keyword evidence="3" id="KW-1185">Reference proteome</keyword>
<reference evidence="2 3" key="1">
    <citation type="journal article" date="2023" name="Plants (Basel)">
        <title>Bridging the Gap: Combining Genomics and Transcriptomics Approaches to Understand Stylosanthes scabra, an Orphan Legume from the Brazilian Caatinga.</title>
        <authorList>
            <person name="Ferreira-Neto J.R.C."/>
            <person name="da Silva M.D."/>
            <person name="Binneck E."/>
            <person name="de Melo N.F."/>
            <person name="da Silva R.H."/>
            <person name="de Melo A.L.T.M."/>
            <person name="Pandolfi V."/>
            <person name="Bustamante F.O."/>
            <person name="Brasileiro-Vidal A.C."/>
            <person name="Benko-Iseppon A.M."/>
        </authorList>
    </citation>
    <scope>NUCLEOTIDE SEQUENCE [LARGE SCALE GENOMIC DNA]</scope>
    <source>
        <tissue evidence="2">Leaves</tissue>
    </source>
</reference>
<proteinExistence type="predicted"/>
<evidence type="ECO:0000313" key="3">
    <source>
        <dbReference type="Proteomes" id="UP001341840"/>
    </source>
</evidence>
<feature type="region of interest" description="Disordered" evidence="1">
    <location>
        <begin position="1"/>
        <end position="71"/>
    </location>
</feature>
<dbReference type="Proteomes" id="UP001341840">
    <property type="component" value="Unassembled WGS sequence"/>
</dbReference>
<evidence type="ECO:0000313" key="2">
    <source>
        <dbReference type="EMBL" id="MED6196707.1"/>
    </source>
</evidence>
<organism evidence="2 3">
    <name type="scientific">Stylosanthes scabra</name>
    <dbReference type="NCBI Taxonomy" id="79078"/>
    <lineage>
        <taxon>Eukaryota</taxon>
        <taxon>Viridiplantae</taxon>
        <taxon>Streptophyta</taxon>
        <taxon>Embryophyta</taxon>
        <taxon>Tracheophyta</taxon>
        <taxon>Spermatophyta</taxon>
        <taxon>Magnoliopsida</taxon>
        <taxon>eudicotyledons</taxon>
        <taxon>Gunneridae</taxon>
        <taxon>Pentapetalae</taxon>
        <taxon>rosids</taxon>
        <taxon>fabids</taxon>
        <taxon>Fabales</taxon>
        <taxon>Fabaceae</taxon>
        <taxon>Papilionoideae</taxon>
        <taxon>50 kb inversion clade</taxon>
        <taxon>dalbergioids sensu lato</taxon>
        <taxon>Dalbergieae</taxon>
        <taxon>Pterocarpus clade</taxon>
        <taxon>Stylosanthes</taxon>
    </lineage>
</organism>
<accession>A0ABU6XGC0</accession>
<dbReference type="EMBL" id="JASCZI010211787">
    <property type="protein sequence ID" value="MED6196707.1"/>
    <property type="molecule type" value="Genomic_DNA"/>
</dbReference>
<feature type="compositionally biased region" description="Basic and acidic residues" evidence="1">
    <location>
        <begin position="41"/>
        <end position="57"/>
    </location>
</feature>
<comment type="caution">
    <text evidence="2">The sequence shown here is derived from an EMBL/GenBank/DDBJ whole genome shotgun (WGS) entry which is preliminary data.</text>
</comment>
<sequence>MKRCMRQQSKLKRHLLEASPKRAPRPINDERSAYRIVGARTKQETRSTKRLNSEVRSSDLPSSGATVPDIGPAWPKSVVNLPYVVPKPTNGLNPLRTHTKGPQHRLPDPHKIGPISAPILYGFATQDQDHIFSNLVRIYSKNNRNHHGYIKRRSALSRYVF</sequence>
<name>A0ABU6XGC0_9FABA</name>